<protein>
    <submittedName>
        <fullName evidence="1">Uncharacterized protein</fullName>
    </submittedName>
</protein>
<dbReference type="Proteomes" id="UP000285084">
    <property type="component" value="Unassembled WGS sequence"/>
</dbReference>
<sequence length="90" mass="9719">MALTLPGLLLEGRAQIFTSTVPFNVVPLPKQDTSVTSPTPSVYLVRASSNSTEETQNIFFFSLKLWTLAARCWGTEGGSCETLGVKGSEH</sequence>
<evidence type="ECO:0000313" key="1">
    <source>
        <dbReference type="EMBL" id="RKK71933.1"/>
    </source>
</evidence>
<reference evidence="1 2" key="1">
    <citation type="journal article" date="2018" name="Sci. Rep.">
        <title>Characterisation of pathogen-specific regions and novel effector candidates in Fusarium oxysporum f. sp. cepae.</title>
        <authorList>
            <person name="Armitage A.D."/>
            <person name="Taylor A."/>
            <person name="Sobczyk M.K."/>
            <person name="Baxter L."/>
            <person name="Greenfield B.P."/>
            <person name="Bates H.J."/>
            <person name="Wilson F."/>
            <person name="Jackson A.C."/>
            <person name="Ott S."/>
            <person name="Harrison R.J."/>
            <person name="Clarkson J.P."/>
        </authorList>
    </citation>
    <scope>NUCLEOTIDE SEQUENCE [LARGE SCALE GENOMIC DNA]</scope>
    <source>
        <strain evidence="1 2">Fo_A13</strain>
    </source>
</reference>
<name>A0A420MV93_FUSOX</name>
<gene>
    <name evidence="1" type="ORF">BFJ69_g10577</name>
</gene>
<dbReference type="AlphaFoldDB" id="A0A420MV93"/>
<organism evidence="1 2">
    <name type="scientific">Fusarium oxysporum</name>
    <name type="common">Fusarium vascular wilt</name>
    <dbReference type="NCBI Taxonomy" id="5507"/>
    <lineage>
        <taxon>Eukaryota</taxon>
        <taxon>Fungi</taxon>
        <taxon>Dikarya</taxon>
        <taxon>Ascomycota</taxon>
        <taxon>Pezizomycotina</taxon>
        <taxon>Sordariomycetes</taxon>
        <taxon>Hypocreomycetidae</taxon>
        <taxon>Hypocreales</taxon>
        <taxon>Nectriaceae</taxon>
        <taxon>Fusarium</taxon>
        <taxon>Fusarium oxysporum species complex</taxon>
    </lineage>
</organism>
<proteinExistence type="predicted"/>
<dbReference type="EMBL" id="MRCX01000106">
    <property type="protein sequence ID" value="RKK71933.1"/>
    <property type="molecule type" value="Genomic_DNA"/>
</dbReference>
<comment type="caution">
    <text evidence="1">The sequence shown here is derived from an EMBL/GenBank/DDBJ whole genome shotgun (WGS) entry which is preliminary data.</text>
</comment>
<accession>A0A420MV93</accession>
<evidence type="ECO:0000313" key="2">
    <source>
        <dbReference type="Proteomes" id="UP000285084"/>
    </source>
</evidence>